<dbReference type="EMBL" id="HACA01005659">
    <property type="protein sequence ID" value="CDW23020.1"/>
    <property type="molecule type" value="Transcribed_RNA"/>
</dbReference>
<organism evidence="1">
    <name type="scientific">Lepeophtheirus salmonis</name>
    <name type="common">Salmon louse</name>
    <name type="synonym">Caligus salmonis</name>
    <dbReference type="NCBI Taxonomy" id="72036"/>
    <lineage>
        <taxon>Eukaryota</taxon>
        <taxon>Metazoa</taxon>
        <taxon>Ecdysozoa</taxon>
        <taxon>Arthropoda</taxon>
        <taxon>Crustacea</taxon>
        <taxon>Multicrustacea</taxon>
        <taxon>Hexanauplia</taxon>
        <taxon>Copepoda</taxon>
        <taxon>Siphonostomatoida</taxon>
        <taxon>Caligidae</taxon>
        <taxon>Lepeophtheirus</taxon>
    </lineage>
</organism>
<protein>
    <submittedName>
        <fullName evidence="1">Putative LOC101239764 [Hydra vulgaris]</fullName>
    </submittedName>
</protein>
<reference evidence="1" key="1">
    <citation type="submission" date="2014-05" db="EMBL/GenBank/DDBJ databases">
        <authorList>
            <person name="Chronopoulou M."/>
        </authorList>
    </citation>
    <scope>NUCLEOTIDE SEQUENCE</scope>
    <source>
        <tissue evidence="1">Whole organism</tissue>
    </source>
</reference>
<accession>A0A0K2TB27</accession>
<name>A0A0K2TB27_LEPSM</name>
<sequence>MSIANELLRDVNDDTDSIIEDKL</sequence>
<proteinExistence type="predicted"/>
<evidence type="ECO:0000313" key="1">
    <source>
        <dbReference type="EMBL" id="CDW23020.1"/>
    </source>
</evidence>
<dbReference type="AlphaFoldDB" id="A0A0K2TB27"/>